<dbReference type="AlphaFoldDB" id="T0H583"/>
<proteinExistence type="predicted"/>
<accession>T0H583</accession>
<keyword evidence="2" id="KW-1185">Reference proteome</keyword>
<organism evidence="1 2">
    <name type="scientific">Leptospira alstonii serovar Pingchang str. 80-412</name>
    <dbReference type="NCBI Taxonomy" id="1218564"/>
    <lineage>
        <taxon>Bacteria</taxon>
        <taxon>Pseudomonadati</taxon>
        <taxon>Spirochaetota</taxon>
        <taxon>Spirochaetia</taxon>
        <taxon>Leptospirales</taxon>
        <taxon>Leptospiraceae</taxon>
        <taxon>Leptospira</taxon>
    </lineage>
</organism>
<name>T0H583_9LEPT</name>
<protein>
    <submittedName>
        <fullName evidence="1">Uncharacterized protein</fullName>
    </submittedName>
</protein>
<dbReference type="Proteomes" id="UP000015445">
    <property type="component" value="Unassembled WGS sequence"/>
</dbReference>
<sequence length="39" mass="4419">MQFQTLIHARIPRAQCEAHGVRNVKFLGANRIPGLRCCL</sequence>
<dbReference type="EMBL" id="AOHD02000059">
    <property type="protein sequence ID" value="EQA78928.1"/>
    <property type="molecule type" value="Genomic_DNA"/>
</dbReference>
<evidence type="ECO:0000313" key="1">
    <source>
        <dbReference type="EMBL" id="EQA78928.1"/>
    </source>
</evidence>
<evidence type="ECO:0000313" key="2">
    <source>
        <dbReference type="Proteomes" id="UP000015445"/>
    </source>
</evidence>
<reference evidence="1" key="1">
    <citation type="submission" date="2013-05" db="EMBL/GenBank/DDBJ databases">
        <authorList>
            <person name="Harkins D.M."/>
            <person name="Durkin A.S."/>
            <person name="Brinkac L.M."/>
            <person name="Haft D.H."/>
            <person name="Selengut J.D."/>
            <person name="Sanka R."/>
            <person name="DePew J."/>
            <person name="Purushe J."/>
            <person name="Galloway R.L."/>
            <person name="Vinetz J.M."/>
            <person name="Sutton G.G."/>
            <person name="Nierman W.C."/>
            <person name="Fouts D.E."/>
        </authorList>
    </citation>
    <scope>NUCLEOTIDE SEQUENCE [LARGE SCALE GENOMIC DNA]</scope>
    <source>
        <strain evidence="1">80-412</strain>
    </source>
</reference>
<gene>
    <name evidence="1" type="ORF">LEP1GSC193_3089</name>
</gene>
<comment type="caution">
    <text evidence="1">The sequence shown here is derived from an EMBL/GenBank/DDBJ whole genome shotgun (WGS) entry which is preliminary data.</text>
</comment>